<dbReference type="EMBL" id="JACASF010000016">
    <property type="protein sequence ID" value="KAF6426504.1"/>
    <property type="molecule type" value="Genomic_DNA"/>
</dbReference>
<accession>A0A7J8DTE9</accession>
<proteinExistence type="predicted"/>
<dbReference type="Proteomes" id="UP000550707">
    <property type="component" value="Unassembled WGS sequence"/>
</dbReference>
<dbReference type="AlphaFoldDB" id="A0A7J8DTE9"/>
<evidence type="ECO:0000313" key="2">
    <source>
        <dbReference type="Proteomes" id="UP000550707"/>
    </source>
</evidence>
<comment type="caution">
    <text evidence="1">The sequence shown here is derived from an EMBL/GenBank/DDBJ whole genome shotgun (WGS) entry which is preliminary data.</text>
</comment>
<name>A0A7J8DTE9_MOLMO</name>
<gene>
    <name evidence="1" type="ORF">HJG59_009192</name>
</gene>
<evidence type="ECO:0000313" key="1">
    <source>
        <dbReference type="EMBL" id="KAF6426504.1"/>
    </source>
</evidence>
<reference evidence="1 2" key="1">
    <citation type="journal article" date="2020" name="Nature">
        <title>Six reference-quality genomes reveal evolution of bat adaptations.</title>
        <authorList>
            <person name="Jebb D."/>
            <person name="Huang Z."/>
            <person name="Pippel M."/>
            <person name="Hughes G.M."/>
            <person name="Lavrichenko K."/>
            <person name="Devanna P."/>
            <person name="Winkler S."/>
            <person name="Jermiin L.S."/>
            <person name="Skirmuntt E.C."/>
            <person name="Katzourakis A."/>
            <person name="Burkitt-Gray L."/>
            <person name="Ray D.A."/>
            <person name="Sullivan K.A.M."/>
            <person name="Roscito J.G."/>
            <person name="Kirilenko B.M."/>
            <person name="Davalos L.M."/>
            <person name="Corthals A.P."/>
            <person name="Power M.L."/>
            <person name="Jones G."/>
            <person name="Ransome R.D."/>
            <person name="Dechmann D.K.N."/>
            <person name="Locatelli A.G."/>
            <person name="Puechmaille S.J."/>
            <person name="Fedrigo O."/>
            <person name="Jarvis E.D."/>
            <person name="Hiller M."/>
            <person name="Vernes S.C."/>
            <person name="Myers E.W."/>
            <person name="Teeling E.C."/>
        </authorList>
    </citation>
    <scope>NUCLEOTIDE SEQUENCE [LARGE SCALE GENOMIC DNA]</scope>
    <source>
        <strain evidence="1">MMolMol1</strain>
        <tissue evidence="1">Muscle</tissue>
    </source>
</reference>
<organism evidence="1 2">
    <name type="scientific">Molossus molossus</name>
    <name type="common">Pallas' mastiff bat</name>
    <name type="synonym">Vespertilio molossus</name>
    <dbReference type="NCBI Taxonomy" id="27622"/>
    <lineage>
        <taxon>Eukaryota</taxon>
        <taxon>Metazoa</taxon>
        <taxon>Chordata</taxon>
        <taxon>Craniata</taxon>
        <taxon>Vertebrata</taxon>
        <taxon>Euteleostomi</taxon>
        <taxon>Mammalia</taxon>
        <taxon>Eutheria</taxon>
        <taxon>Laurasiatheria</taxon>
        <taxon>Chiroptera</taxon>
        <taxon>Yangochiroptera</taxon>
        <taxon>Molossidae</taxon>
        <taxon>Molossus</taxon>
    </lineage>
</organism>
<protein>
    <submittedName>
        <fullName evidence="1">Uncharacterized protein</fullName>
    </submittedName>
</protein>
<dbReference type="InParanoid" id="A0A7J8DTE9"/>
<keyword evidence="2" id="KW-1185">Reference proteome</keyword>
<sequence>MLGFSFWKTKPAFQKTPVSPEIWGGGGSPPCGLRWIIRLLCTSFSSSPRVTVGPITSVRTCHRACVPQSCHSVTELDTSEAQQAAPPLWCPWEASRAGRGESLWLGTWKSLFHLQIFLGS</sequence>